<dbReference type="EMBL" id="BBPA01000019">
    <property type="protein sequence ID" value="GAL92149.1"/>
    <property type="molecule type" value="Genomic_DNA"/>
</dbReference>
<dbReference type="AlphaFoldDB" id="A0A0A1VRA0"/>
<protein>
    <submittedName>
        <fullName evidence="1">Uncharacterized protein</fullName>
    </submittedName>
</protein>
<name>A0A0A1VRA0_MICAE</name>
<evidence type="ECO:0000313" key="2">
    <source>
        <dbReference type="Proteomes" id="UP000030321"/>
    </source>
</evidence>
<comment type="caution">
    <text evidence="1">The sequence shown here is derived from an EMBL/GenBank/DDBJ whole genome shotgun (WGS) entry which is preliminary data.</text>
</comment>
<sequence>MIDYDDNLLRRQILIILLSIELKKIFSQSLTTYVKLIVAVARN</sequence>
<evidence type="ECO:0000313" key="1">
    <source>
        <dbReference type="EMBL" id="GAL92149.1"/>
    </source>
</evidence>
<accession>A0A0A1VRA0</accession>
<dbReference type="Proteomes" id="UP000030321">
    <property type="component" value="Unassembled WGS sequence"/>
</dbReference>
<organism evidence="1 2">
    <name type="scientific">Microcystis aeruginosa NIES-44</name>
    <dbReference type="NCBI Taxonomy" id="449439"/>
    <lineage>
        <taxon>Bacteria</taxon>
        <taxon>Bacillati</taxon>
        <taxon>Cyanobacteriota</taxon>
        <taxon>Cyanophyceae</taxon>
        <taxon>Oscillatoriophycideae</taxon>
        <taxon>Chroococcales</taxon>
        <taxon>Microcystaceae</taxon>
        <taxon>Microcystis</taxon>
    </lineage>
</organism>
<gene>
    <name evidence="1" type="ORF">N44_00437</name>
</gene>
<reference evidence="2" key="1">
    <citation type="journal article" date="2015" name="Genome">
        <title>Whole Genome Sequence of the Non-Microcystin-Producing Microcystis aeruginosa Strain NIES-44.</title>
        <authorList>
            <person name="Okano K."/>
            <person name="Miyata N."/>
            <person name="Ozaki Y."/>
        </authorList>
    </citation>
    <scope>NUCLEOTIDE SEQUENCE [LARGE SCALE GENOMIC DNA]</scope>
    <source>
        <strain evidence="2">NIES-44</strain>
    </source>
</reference>
<proteinExistence type="predicted"/>